<dbReference type="Proteomes" id="UP000828390">
    <property type="component" value="Unassembled WGS sequence"/>
</dbReference>
<protein>
    <submittedName>
        <fullName evidence="1">Uncharacterized protein</fullName>
    </submittedName>
</protein>
<sequence length="141" mass="16277">MFSTVKEMDKQPIHWSQNASMVSDISHNVIDANDNDPIYQTVDLEERLDTTLDKEDLETKPKHDCLEVNKSSQPIDANVCDDDPLYSVVNKKKPKALKKKQIGTLQRQFLPHLFAPHQSFRVTAKLKRNVLIKPRFNLCFT</sequence>
<name>A0A9D4EGJ9_DREPO</name>
<proteinExistence type="predicted"/>
<dbReference type="AlphaFoldDB" id="A0A9D4EGJ9"/>
<evidence type="ECO:0000313" key="1">
    <source>
        <dbReference type="EMBL" id="KAH3777765.1"/>
    </source>
</evidence>
<comment type="caution">
    <text evidence="1">The sequence shown here is derived from an EMBL/GenBank/DDBJ whole genome shotgun (WGS) entry which is preliminary data.</text>
</comment>
<organism evidence="1 2">
    <name type="scientific">Dreissena polymorpha</name>
    <name type="common">Zebra mussel</name>
    <name type="synonym">Mytilus polymorpha</name>
    <dbReference type="NCBI Taxonomy" id="45954"/>
    <lineage>
        <taxon>Eukaryota</taxon>
        <taxon>Metazoa</taxon>
        <taxon>Spiralia</taxon>
        <taxon>Lophotrochozoa</taxon>
        <taxon>Mollusca</taxon>
        <taxon>Bivalvia</taxon>
        <taxon>Autobranchia</taxon>
        <taxon>Heteroconchia</taxon>
        <taxon>Euheterodonta</taxon>
        <taxon>Imparidentia</taxon>
        <taxon>Neoheterodontei</taxon>
        <taxon>Myida</taxon>
        <taxon>Dreissenoidea</taxon>
        <taxon>Dreissenidae</taxon>
        <taxon>Dreissena</taxon>
    </lineage>
</organism>
<reference evidence="1" key="2">
    <citation type="submission" date="2020-11" db="EMBL/GenBank/DDBJ databases">
        <authorList>
            <person name="McCartney M.A."/>
            <person name="Auch B."/>
            <person name="Kono T."/>
            <person name="Mallez S."/>
            <person name="Becker A."/>
            <person name="Gohl D.M."/>
            <person name="Silverstein K.A.T."/>
            <person name="Koren S."/>
            <person name="Bechman K.B."/>
            <person name="Herman A."/>
            <person name="Abrahante J.E."/>
            <person name="Garbe J."/>
        </authorList>
    </citation>
    <scope>NUCLEOTIDE SEQUENCE</scope>
    <source>
        <strain evidence="1">Duluth1</strain>
        <tissue evidence="1">Whole animal</tissue>
    </source>
</reference>
<keyword evidence="2" id="KW-1185">Reference proteome</keyword>
<evidence type="ECO:0000313" key="2">
    <source>
        <dbReference type="Proteomes" id="UP000828390"/>
    </source>
</evidence>
<dbReference type="EMBL" id="JAIWYP010000009">
    <property type="protein sequence ID" value="KAH3777765.1"/>
    <property type="molecule type" value="Genomic_DNA"/>
</dbReference>
<reference evidence="1" key="1">
    <citation type="journal article" date="2019" name="bioRxiv">
        <title>The Genome of the Zebra Mussel, Dreissena polymorpha: A Resource for Invasive Species Research.</title>
        <authorList>
            <person name="McCartney M.A."/>
            <person name="Auch B."/>
            <person name="Kono T."/>
            <person name="Mallez S."/>
            <person name="Zhang Y."/>
            <person name="Obille A."/>
            <person name="Becker A."/>
            <person name="Abrahante J.E."/>
            <person name="Garbe J."/>
            <person name="Badalamenti J.P."/>
            <person name="Herman A."/>
            <person name="Mangelson H."/>
            <person name="Liachko I."/>
            <person name="Sullivan S."/>
            <person name="Sone E.D."/>
            <person name="Koren S."/>
            <person name="Silverstein K.A.T."/>
            <person name="Beckman K.B."/>
            <person name="Gohl D.M."/>
        </authorList>
    </citation>
    <scope>NUCLEOTIDE SEQUENCE</scope>
    <source>
        <strain evidence="1">Duluth1</strain>
        <tissue evidence="1">Whole animal</tissue>
    </source>
</reference>
<gene>
    <name evidence="1" type="ORF">DPMN_179213</name>
</gene>
<accession>A0A9D4EGJ9</accession>